<evidence type="ECO:0000256" key="1">
    <source>
        <dbReference type="SAM" id="MobiDB-lite"/>
    </source>
</evidence>
<dbReference type="PROSITE" id="PS51257">
    <property type="entry name" value="PROKAR_LIPOPROTEIN"/>
    <property type="match status" value="1"/>
</dbReference>
<evidence type="ECO:0008006" key="5">
    <source>
        <dbReference type="Google" id="ProtNLM"/>
    </source>
</evidence>
<evidence type="ECO:0000313" key="3">
    <source>
        <dbReference type="EMBL" id="MBD1546704.1"/>
    </source>
</evidence>
<dbReference type="EMBL" id="JABFCZ010000010">
    <property type="protein sequence ID" value="MBD1546704.1"/>
    <property type="molecule type" value="Genomic_DNA"/>
</dbReference>
<reference evidence="3" key="1">
    <citation type="submission" date="2020-05" db="EMBL/GenBank/DDBJ databases">
        <title>Identification of trans-AT polyketide cluster in two marine bacteria, producers of a novel glutaramide-containing polyketide sesbanimide D and analogs.</title>
        <authorList>
            <person name="Kacar D."/>
            <person name="Rodriguez P."/>
            <person name="Canedo L."/>
            <person name="Gonzalez E."/>
            <person name="Galan B."/>
            <person name="De La Calle F."/>
            <person name="Garcia J.L."/>
        </authorList>
    </citation>
    <scope>NUCLEOTIDE SEQUENCE</scope>
    <source>
        <strain evidence="3">PHM038</strain>
    </source>
</reference>
<keyword evidence="2" id="KW-0732">Signal</keyword>
<proteinExistence type="predicted"/>
<organism evidence="3 4">
    <name type="scientific">Roseibium aggregatum</name>
    <dbReference type="NCBI Taxonomy" id="187304"/>
    <lineage>
        <taxon>Bacteria</taxon>
        <taxon>Pseudomonadati</taxon>
        <taxon>Pseudomonadota</taxon>
        <taxon>Alphaproteobacteria</taxon>
        <taxon>Hyphomicrobiales</taxon>
        <taxon>Stappiaceae</taxon>
        <taxon>Roseibium</taxon>
    </lineage>
</organism>
<sequence length="68" mass="7756">MNSKSIKTAGRLFLAGTLLALTGLAGCREQDENRPIKLEKGQYEGKKDTELTDGQRRELRFRGERQKF</sequence>
<dbReference type="Proteomes" id="UP000598467">
    <property type="component" value="Unassembled WGS sequence"/>
</dbReference>
<feature type="chain" id="PRO_5037849632" description="Lipoprotein" evidence="2">
    <location>
        <begin position="21"/>
        <end position="68"/>
    </location>
</feature>
<evidence type="ECO:0000256" key="2">
    <source>
        <dbReference type="SAM" id="SignalP"/>
    </source>
</evidence>
<feature type="signal peptide" evidence="2">
    <location>
        <begin position="1"/>
        <end position="20"/>
    </location>
</feature>
<dbReference type="AlphaFoldDB" id="A0A926NWQ0"/>
<feature type="region of interest" description="Disordered" evidence="1">
    <location>
        <begin position="36"/>
        <end position="68"/>
    </location>
</feature>
<comment type="caution">
    <text evidence="3">The sequence shown here is derived from an EMBL/GenBank/DDBJ whole genome shotgun (WGS) entry which is preliminary data.</text>
</comment>
<accession>A0A926NWQ0</accession>
<gene>
    <name evidence="3" type="ORF">HK439_10555</name>
</gene>
<protein>
    <recommendedName>
        <fullName evidence="5">Lipoprotein</fullName>
    </recommendedName>
</protein>
<dbReference type="RefSeq" id="WP_190291369.1">
    <property type="nucleotide sequence ID" value="NZ_JABFCZ010000010.1"/>
</dbReference>
<evidence type="ECO:0000313" key="4">
    <source>
        <dbReference type="Proteomes" id="UP000598467"/>
    </source>
</evidence>
<name>A0A926NWQ0_9HYPH</name>